<protein>
    <submittedName>
        <fullName evidence="8">Thiolase family protein</fullName>
    </submittedName>
</protein>
<dbReference type="AlphaFoldDB" id="A0A3A4NQN0"/>
<feature type="active site" description="Acyl-thioester intermediate" evidence="4">
    <location>
        <position position="89"/>
    </location>
</feature>
<dbReference type="InterPro" id="IPR020615">
    <property type="entry name" value="Thiolase_acyl_enz_int_AS"/>
</dbReference>
<reference evidence="8 9" key="1">
    <citation type="journal article" date="2017" name="ISME J.">
        <title>Energy and carbon metabolisms in a deep terrestrial subsurface fluid microbial community.</title>
        <authorList>
            <person name="Momper L."/>
            <person name="Jungbluth S.P."/>
            <person name="Lee M.D."/>
            <person name="Amend J.P."/>
        </authorList>
    </citation>
    <scope>NUCLEOTIDE SEQUENCE [LARGE SCALE GENOMIC DNA]</scope>
    <source>
        <strain evidence="8">SURF_5</strain>
    </source>
</reference>
<comment type="caution">
    <text evidence="8">The sequence shown here is derived from an EMBL/GenBank/DDBJ whole genome shotgun (WGS) entry which is preliminary data.</text>
</comment>
<dbReference type="CDD" id="cd00751">
    <property type="entry name" value="thiolase"/>
    <property type="match status" value="1"/>
</dbReference>
<keyword evidence="3 5" id="KW-0012">Acyltransferase</keyword>
<dbReference type="InterPro" id="IPR002155">
    <property type="entry name" value="Thiolase"/>
</dbReference>
<evidence type="ECO:0000256" key="1">
    <source>
        <dbReference type="ARBA" id="ARBA00010982"/>
    </source>
</evidence>
<evidence type="ECO:0000256" key="2">
    <source>
        <dbReference type="ARBA" id="ARBA00022679"/>
    </source>
</evidence>
<dbReference type="Proteomes" id="UP000265882">
    <property type="component" value="Unassembled WGS sequence"/>
</dbReference>
<sequence length="392" mass="41566">MHNVFMVSAARTPVGRRNGYLREWKAPELLGAMLDEVVGRIHLDPALVEEVVTGTVYQVGEQGFTIARTGVFASKFPEHVPGISVNRQCGSSLSALQICSSMIATGMIDVGIASGIELMSKYPIGSDVGGTLPDGRPQGDPYGPYLFERVKGKLYNQAQAAQAIAETFGITKKMCDEFAVASHTKAHTATLNGHFKNEIMPTKGLDGEGAEIIRDTDETIRPDTNLDKLAALKPVLGTDWITAGISSPVTDGASAVVLMSEQKVNDLGLTPMARVVANAVVGSDPVLMLTGPLSATPKVLEKAGMKMSDIDIFEVNEAFAPVPLAWAKHLKAPMEKLNVNGGAMALGHPVGNSGCRLTVTAINELIRRKAKYALVTLCTGGAQAPASIFERV</sequence>
<dbReference type="PANTHER" id="PTHR43365">
    <property type="entry name" value="BLR7806 PROTEIN"/>
    <property type="match status" value="1"/>
</dbReference>
<dbReference type="PROSITE" id="PS00099">
    <property type="entry name" value="THIOLASE_3"/>
    <property type="match status" value="1"/>
</dbReference>
<name>A0A3A4NQN0_ABYX5</name>
<evidence type="ECO:0000256" key="3">
    <source>
        <dbReference type="ARBA" id="ARBA00023315"/>
    </source>
</evidence>
<keyword evidence="2 5" id="KW-0808">Transferase</keyword>
<dbReference type="InterPro" id="IPR020617">
    <property type="entry name" value="Thiolase_C"/>
</dbReference>
<comment type="similarity">
    <text evidence="1 5">Belongs to the thiolase-like superfamily. Thiolase family.</text>
</comment>
<feature type="domain" description="Thiolase C-terminal" evidence="7">
    <location>
        <begin position="269"/>
        <end position="391"/>
    </location>
</feature>
<gene>
    <name evidence="8" type="ORF">C4520_09975</name>
</gene>
<dbReference type="EMBL" id="QZKU01000068">
    <property type="protein sequence ID" value="RJP21332.1"/>
    <property type="molecule type" value="Genomic_DNA"/>
</dbReference>
<feature type="active site" description="Proton acceptor" evidence="4">
    <location>
        <position position="378"/>
    </location>
</feature>
<dbReference type="Pfam" id="PF00108">
    <property type="entry name" value="Thiolase_N"/>
    <property type="match status" value="1"/>
</dbReference>
<evidence type="ECO:0000259" key="7">
    <source>
        <dbReference type="Pfam" id="PF02803"/>
    </source>
</evidence>
<dbReference type="InterPro" id="IPR020610">
    <property type="entry name" value="Thiolase_AS"/>
</dbReference>
<evidence type="ECO:0000256" key="4">
    <source>
        <dbReference type="PIRSR" id="PIRSR000429-1"/>
    </source>
</evidence>
<proteinExistence type="inferred from homology"/>
<dbReference type="PIRSF" id="PIRSF000429">
    <property type="entry name" value="Ac-CoA_Ac_transf"/>
    <property type="match status" value="1"/>
</dbReference>
<dbReference type="NCBIfam" id="TIGR01930">
    <property type="entry name" value="AcCoA-C-Actrans"/>
    <property type="match status" value="1"/>
</dbReference>
<feature type="domain" description="Thiolase N-terminal" evidence="6">
    <location>
        <begin position="4"/>
        <end position="262"/>
    </location>
</feature>
<dbReference type="PROSITE" id="PS00098">
    <property type="entry name" value="THIOLASE_1"/>
    <property type="match status" value="1"/>
</dbReference>
<feature type="active site" description="Proton acceptor" evidence="4">
    <location>
        <position position="348"/>
    </location>
</feature>
<dbReference type="PROSITE" id="PS00737">
    <property type="entry name" value="THIOLASE_2"/>
    <property type="match status" value="1"/>
</dbReference>
<dbReference type="GO" id="GO:0003988">
    <property type="term" value="F:acetyl-CoA C-acyltransferase activity"/>
    <property type="evidence" value="ECO:0007669"/>
    <property type="project" value="UniProtKB-ARBA"/>
</dbReference>
<dbReference type="Pfam" id="PF02803">
    <property type="entry name" value="Thiolase_C"/>
    <property type="match status" value="1"/>
</dbReference>
<organism evidence="8 9">
    <name type="scientific">Abyssobacteria bacterium (strain SURF_5)</name>
    <dbReference type="NCBI Taxonomy" id="2093360"/>
    <lineage>
        <taxon>Bacteria</taxon>
        <taxon>Pseudomonadati</taxon>
        <taxon>Candidatus Hydrogenedentota</taxon>
        <taxon>Candidatus Abyssobacteria</taxon>
    </lineage>
</organism>
<dbReference type="InterPro" id="IPR016039">
    <property type="entry name" value="Thiolase-like"/>
</dbReference>
<evidence type="ECO:0000256" key="5">
    <source>
        <dbReference type="RuleBase" id="RU003557"/>
    </source>
</evidence>
<evidence type="ECO:0000313" key="8">
    <source>
        <dbReference type="EMBL" id="RJP21332.1"/>
    </source>
</evidence>
<dbReference type="PANTHER" id="PTHR43365:SF1">
    <property type="entry name" value="ACETYL-COA C-ACYLTRANSFERASE"/>
    <property type="match status" value="1"/>
</dbReference>
<evidence type="ECO:0000313" key="9">
    <source>
        <dbReference type="Proteomes" id="UP000265882"/>
    </source>
</evidence>
<evidence type="ECO:0000259" key="6">
    <source>
        <dbReference type="Pfam" id="PF00108"/>
    </source>
</evidence>
<dbReference type="SUPFAM" id="SSF53901">
    <property type="entry name" value="Thiolase-like"/>
    <property type="match status" value="2"/>
</dbReference>
<dbReference type="InterPro" id="IPR020613">
    <property type="entry name" value="Thiolase_CS"/>
</dbReference>
<dbReference type="InterPro" id="IPR020616">
    <property type="entry name" value="Thiolase_N"/>
</dbReference>
<dbReference type="Gene3D" id="3.40.47.10">
    <property type="match status" value="2"/>
</dbReference>
<accession>A0A3A4NQN0</accession>